<dbReference type="AlphaFoldDB" id="A0A2G5B5W2"/>
<evidence type="ECO:0000313" key="1">
    <source>
        <dbReference type="EMBL" id="PIA14107.1"/>
    </source>
</evidence>
<dbReference type="OrthoDB" id="2123547at2759"/>
<evidence type="ECO:0000313" key="2">
    <source>
        <dbReference type="Proteomes" id="UP000242474"/>
    </source>
</evidence>
<gene>
    <name evidence="1" type="ORF">COEREDRAFT_10637</name>
</gene>
<proteinExistence type="predicted"/>
<organism evidence="1 2">
    <name type="scientific">Coemansia reversa (strain ATCC 12441 / NRRL 1564)</name>
    <dbReference type="NCBI Taxonomy" id="763665"/>
    <lineage>
        <taxon>Eukaryota</taxon>
        <taxon>Fungi</taxon>
        <taxon>Fungi incertae sedis</taxon>
        <taxon>Zoopagomycota</taxon>
        <taxon>Kickxellomycotina</taxon>
        <taxon>Kickxellomycetes</taxon>
        <taxon>Kickxellales</taxon>
        <taxon>Kickxellaceae</taxon>
        <taxon>Coemansia</taxon>
    </lineage>
</organism>
<dbReference type="Proteomes" id="UP000242474">
    <property type="component" value="Unassembled WGS sequence"/>
</dbReference>
<dbReference type="EMBL" id="KZ303521">
    <property type="protein sequence ID" value="PIA14107.1"/>
    <property type="molecule type" value="Genomic_DNA"/>
</dbReference>
<name>A0A2G5B5W2_COERN</name>
<accession>A0A2G5B5W2</accession>
<protein>
    <submittedName>
        <fullName evidence="1">Uncharacterized protein</fullName>
    </submittedName>
</protein>
<keyword evidence="2" id="KW-1185">Reference proteome</keyword>
<sequence length="325" mass="37090">MQSAKTAFRIGGFGVAAARTALGIGREKVVSVASSRLFVRYNSTKVIIPTSMQPKEIEIKDGPISTRLGELSFSDHPKNVRPELWKLFVATIQRMESSSEWKPKKRMLHLILLNATSKEELDMAFRLTEQWRIKLLPIVPATTYLWAKACVRLQHPEPFITMLMDRWKYRQMPAKQTLAYFIKFLGSYSAETYALAKESKGEESEALLSKADQLLDDAFRVFALYPYYEIDQDASAYGALIEACCLVNTEEAWRRALVVSEETLAINPPRITLEALKSLEDRSNERSESSMAKRYQELAKRSDLEPVREEDVNLDVDRDLLLAIN</sequence>
<reference evidence="1 2" key="1">
    <citation type="journal article" date="2015" name="Genome Biol. Evol.">
        <title>Phylogenomic analyses indicate that early fungi evolved digesting cell walls of algal ancestors of land plants.</title>
        <authorList>
            <person name="Chang Y."/>
            <person name="Wang S."/>
            <person name="Sekimoto S."/>
            <person name="Aerts A.L."/>
            <person name="Choi C."/>
            <person name="Clum A."/>
            <person name="LaButti K.M."/>
            <person name="Lindquist E.A."/>
            <person name="Yee Ngan C."/>
            <person name="Ohm R.A."/>
            <person name="Salamov A.A."/>
            <person name="Grigoriev I.V."/>
            <person name="Spatafora J.W."/>
            <person name="Berbee M.L."/>
        </authorList>
    </citation>
    <scope>NUCLEOTIDE SEQUENCE [LARGE SCALE GENOMIC DNA]</scope>
    <source>
        <strain evidence="1 2">NRRL 1564</strain>
    </source>
</reference>